<protein>
    <recommendedName>
        <fullName evidence="1">MAT1 C-terminal CAK anchor domain-containing protein</fullName>
    </recommendedName>
</protein>
<evidence type="ECO:0000313" key="3">
    <source>
        <dbReference type="Proteomes" id="UP001608902"/>
    </source>
</evidence>
<dbReference type="InterPro" id="IPR057657">
    <property type="entry name" value="MAT1_CAK-anch"/>
</dbReference>
<dbReference type="AlphaFoldDB" id="A0ABD6EW83"/>
<reference evidence="2 3" key="1">
    <citation type="submission" date="2024-08" db="EMBL/GenBank/DDBJ databases">
        <title>Gnathostoma spinigerum genome.</title>
        <authorList>
            <person name="Gonzalez-Bertolin B."/>
            <person name="Monzon S."/>
            <person name="Zaballos A."/>
            <person name="Jimenez P."/>
            <person name="Dekumyoy P."/>
            <person name="Varona S."/>
            <person name="Cuesta I."/>
            <person name="Sumanam S."/>
            <person name="Adisakwattana P."/>
            <person name="Gasser R.B."/>
            <person name="Hernandez-Gonzalez A."/>
            <person name="Young N.D."/>
            <person name="Perteguer M.J."/>
        </authorList>
    </citation>
    <scope>NUCLEOTIDE SEQUENCE [LARGE SCALE GENOMIC DNA]</scope>
    <source>
        <strain evidence="2">AL3</strain>
        <tissue evidence="2">Liver</tissue>
    </source>
</reference>
<name>A0ABD6EW83_9BILA</name>
<keyword evidence="3" id="KW-1185">Reference proteome</keyword>
<dbReference type="EMBL" id="JBGFUD010013608">
    <property type="protein sequence ID" value="MFH4983755.1"/>
    <property type="molecule type" value="Genomic_DNA"/>
</dbReference>
<evidence type="ECO:0000259" key="1">
    <source>
        <dbReference type="Pfam" id="PF25811"/>
    </source>
</evidence>
<accession>A0ABD6EW83</accession>
<gene>
    <name evidence="2" type="ORF">AB6A40_010464</name>
</gene>
<dbReference type="Proteomes" id="UP001608902">
    <property type="component" value="Unassembled WGS sequence"/>
</dbReference>
<dbReference type="Pfam" id="PF25811">
    <property type="entry name" value="CAK-anch_MAT1"/>
    <property type="match status" value="1"/>
</dbReference>
<evidence type="ECO:0000313" key="2">
    <source>
        <dbReference type="EMBL" id="MFH4983755.1"/>
    </source>
</evidence>
<sequence>METTSFGPLRISGAPFMYRKPDLPFNGPFLPSSDQLSSMGYLQHMRSISPSRLAGGFLPETGCLRALFECRVDLFSIA</sequence>
<feature type="domain" description="MAT1 C-terminal CAK anchor" evidence="1">
    <location>
        <begin position="26"/>
        <end position="75"/>
    </location>
</feature>
<proteinExistence type="predicted"/>
<organism evidence="2 3">
    <name type="scientific">Gnathostoma spinigerum</name>
    <dbReference type="NCBI Taxonomy" id="75299"/>
    <lineage>
        <taxon>Eukaryota</taxon>
        <taxon>Metazoa</taxon>
        <taxon>Ecdysozoa</taxon>
        <taxon>Nematoda</taxon>
        <taxon>Chromadorea</taxon>
        <taxon>Rhabditida</taxon>
        <taxon>Spirurina</taxon>
        <taxon>Gnathostomatomorpha</taxon>
        <taxon>Gnathostomatoidea</taxon>
        <taxon>Gnathostomatidae</taxon>
        <taxon>Gnathostoma</taxon>
    </lineage>
</organism>
<comment type="caution">
    <text evidence="2">The sequence shown here is derived from an EMBL/GenBank/DDBJ whole genome shotgun (WGS) entry which is preliminary data.</text>
</comment>